<gene>
    <name evidence="6" type="ORF">BN424_3567</name>
</gene>
<feature type="domain" description="HTH tetR-type" evidence="5">
    <location>
        <begin position="6"/>
        <end position="66"/>
    </location>
</feature>
<evidence type="ECO:0000313" key="6">
    <source>
        <dbReference type="EMBL" id="CCO13180.1"/>
    </source>
</evidence>
<dbReference type="InterPro" id="IPR001647">
    <property type="entry name" value="HTH_TetR"/>
</dbReference>
<dbReference type="Gene3D" id="1.10.357.10">
    <property type="entry name" value="Tetracycline Repressor, domain 2"/>
    <property type="match status" value="1"/>
</dbReference>
<dbReference type="STRING" id="1234679.BN424_3567"/>
<dbReference type="EMBL" id="HE999757">
    <property type="protein sequence ID" value="CCO13180.1"/>
    <property type="molecule type" value="Genomic_DNA"/>
</dbReference>
<name>K8E837_CARML</name>
<dbReference type="SUPFAM" id="SSF48498">
    <property type="entry name" value="Tetracyclin repressor-like, C-terminal domain"/>
    <property type="match status" value="1"/>
</dbReference>
<dbReference type="GO" id="GO:0003677">
    <property type="term" value="F:DNA binding"/>
    <property type="evidence" value="ECO:0007669"/>
    <property type="project" value="UniProtKB-UniRule"/>
</dbReference>
<proteinExistence type="predicted"/>
<accession>K8E837</accession>
<dbReference type="PATRIC" id="fig|1234679.3.peg.3574"/>
<dbReference type="Pfam" id="PF00440">
    <property type="entry name" value="TetR_N"/>
    <property type="match status" value="1"/>
</dbReference>
<dbReference type="PANTHER" id="PTHR47506">
    <property type="entry name" value="TRANSCRIPTIONAL REGULATORY PROTEIN"/>
    <property type="match status" value="1"/>
</dbReference>
<reference evidence="7" key="1">
    <citation type="journal article" date="2013" name="Genome Announc.">
        <title>Complete Chromosome Sequence of Carnobacterium maltaromaticum LMA 28.</title>
        <authorList>
            <person name="Cailliez-Grimal C."/>
            <person name="Chaillou S."/>
            <person name="Anba-Mondoloni J."/>
            <person name="Loux V."/>
            <person name="Afzal M.I."/>
            <person name="Rahman A."/>
            <person name="Kergourlay G."/>
            <person name="Champomier-Verges M.C."/>
            <person name="Zagorec M."/>
            <person name="Dalgaard P."/>
            <person name="Leisner J.J."/>
            <person name="Prevost H."/>
            <person name="Revol-Junelles A.M."/>
            <person name="Borges F."/>
        </authorList>
    </citation>
    <scope>NUCLEOTIDE SEQUENCE</scope>
    <source>
        <strain evidence="7">LMA28</strain>
    </source>
</reference>
<evidence type="ECO:0000256" key="2">
    <source>
        <dbReference type="ARBA" id="ARBA00023125"/>
    </source>
</evidence>
<dbReference type="AlphaFoldDB" id="K8E837"/>
<evidence type="ECO:0000313" key="7">
    <source>
        <dbReference type="Proteomes" id="UP000000212"/>
    </source>
</evidence>
<dbReference type="Proteomes" id="UP000000212">
    <property type="component" value="Chromosome"/>
</dbReference>
<evidence type="ECO:0000259" key="5">
    <source>
        <dbReference type="PROSITE" id="PS50977"/>
    </source>
</evidence>
<protein>
    <submittedName>
        <fullName evidence="6">Bacterial regulatory s, tetR family protein</fullName>
    </submittedName>
</protein>
<dbReference type="PRINTS" id="PR00455">
    <property type="entry name" value="HTHTETR"/>
</dbReference>
<dbReference type="KEGG" id="cml:BN424_3567"/>
<dbReference type="Pfam" id="PF16925">
    <property type="entry name" value="TetR_C_13"/>
    <property type="match status" value="1"/>
</dbReference>
<dbReference type="InterPro" id="IPR036271">
    <property type="entry name" value="Tet_transcr_reg_TetR-rel_C_sf"/>
</dbReference>
<dbReference type="HOGENOM" id="CLU_069356_28_0_9"/>
<organism evidence="6 7">
    <name type="scientific">Carnobacterium maltaromaticum LMA28</name>
    <dbReference type="NCBI Taxonomy" id="1234679"/>
    <lineage>
        <taxon>Bacteria</taxon>
        <taxon>Bacillati</taxon>
        <taxon>Bacillota</taxon>
        <taxon>Bacilli</taxon>
        <taxon>Lactobacillales</taxon>
        <taxon>Carnobacteriaceae</taxon>
        <taxon>Carnobacterium</taxon>
    </lineage>
</organism>
<dbReference type="SUPFAM" id="SSF46689">
    <property type="entry name" value="Homeodomain-like"/>
    <property type="match status" value="1"/>
</dbReference>
<sequence>MGRAKEFDQEFVLDKAMQIFWEKGYEKTSMQDLVDHMGIHRRSIYDTFGDKHELFLKTLDCYEYRLNHIIKQRLTQDMTIKEKLEMLFLIVVSTDDEYPKGCLIVNTATELSLLDKQIEHKIQELFEKSETYLYMLLVEAKNKGEISKSENLRELASYLHNAWVGIRVLVKTTNDQMKLHSIVKTTLSIIK</sequence>
<feature type="DNA-binding region" description="H-T-H motif" evidence="4">
    <location>
        <begin position="29"/>
        <end position="48"/>
    </location>
</feature>
<dbReference type="InterPro" id="IPR009057">
    <property type="entry name" value="Homeodomain-like_sf"/>
</dbReference>
<evidence type="ECO:0000256" key="3">
    <source>
        <dbReference type="ARBA" id="ARBA00023163"/>
    </source>
</evidence>
<dbReference type="PROSITE" id="PS50977">
    <property type="entry name" value="HTH_TETR_2"/>
    <property type="match status" value="1"/>
</dbReference>
<evidence type="ECO:0000256" key="4">
    <source>
        <dbReference type="PROSITE-ProRule" id="PRU00335"/>
    </source>
</evidence>
<keyword evidence="7" id="KW-1185">Reference proteome</keyword>
<dbReference type="OrthoDB" id="9795242at2"/>
<dbReference type="InterPro" id="IPR011075">
    <property type="entry name" value="TetR_C"/>
</dbReference>
<evidence type="ECO:0000256" key="1">
    <source>
        <dbReference type="ARBA" id="ARBA00023015"/>
    </source>
</evidence>
<dbReference type="eggNOG" id="COG1309">
    <property type="taxonomic scope" value="Bacteria"/>
</dbReference>
<keyword evidence="3" id="KW-0804">Transcription</keyword>
<dbReference type="PANTHER" id="PTHR47506:SF1">
    <property type="entry name" value="HTH-TYPE TRANSCRIPTIONAL REGULATOR YJDC"/>
    <property type="match status" value="1"/>
</dbReference>
<dbReference type="RefSeq" id="WP_015077869.1">
    <property type="nucleotide sequence ID" value="NC_019425.2"/>
</dbReference>
<keyword evidence="1" id="KW-0805">Transcription regulation</keyword>
<keyword evidence="2 4" id="KW-0238">DNA-binding</keyword>
<dbReference type="Gene3D" id="1.10.10.60">
    <property type="entry name" value="Homeodomain-like"/>
    <property type="match status" value="1"/>
</dbReference>